<dbReference type="InterPro" id="IPR011047">
    <property type="entry name" value="Quinoprotein_ADH-like_sf"/>
</dbReference>
<feature type="domain" description="Pyrrolo-quinoline quinone repeat" evidence="6">
    <location>
        <begin position="77"/>
        <end position="297"/>
    </location>
</feature>
<dbReference type="Pfam" id="PF13360">
    <property type="entry name" value="PQQ_2"/>
    <property type="match status" value="1"/>
</dbReference>
<dbReference type="SUPFAM" id="SSF50998">
    <property type="entry name" value="Quinoprotein alcohol dehydrogenase-like"/>
    <property type="match status" value="1"/>
</dbReference>
<comment type="function">
    <text evidence="4">Part of the outer membrane protein assembly complex, which is involved in assembly and insertion of beta-barrel proteins into the outer membrane.</text>
</comment>
<dbReference type="NCBIfam" id="TIGR03300">
    <property type="entry name" value="assembly_YfgL"/>
    <property type="match status" value="1"/>
</dbReference>
<keyword evidence="4" id="KW-0449">Lipoprotein</keyword>
<comment type="similarity">
    <text evidence="4">Belongs to the BamB family.</text>
</comment>
<gene>
    <name evidence="4 7" type="primary">bamB</name>
    <name evidence="7" type="ORF">COA71_08845</name>
</gene>
<dbReference type="InterPro" id="IPR018391">
    <property type="entry name" value="PQQ_b-propeller_rpt"/>
</dbReference>
<dbReference type="EMBL" id="NVWI01000006">
    <property type="protein sequence ID" value="PCJ41143.1"/>
    <property type="molecule type" value="Genomic_DNA"/>
</dbReference>
<feature type="signal peptide" evidence="5">
    <location>
        <begin position="1"/>
        <end position="18"/>
    </location>
</feature>
<sequence>MKLFKCSLLIFVSAIVSACGVFGGDDEVELPAELVRVDEEVNFRRLWSANIGDGQGDKYNRLQPVIEGGVIYVAASNGIVQALNLEDGRRIWQSRLGYYISGGVGLGGDYLFLGTEDASLIALDKNSGETVWVRDASSEVLSVPASDGEYLIVQSADGRLTGYDANTGDQLWIYESTVPALSLRGTSSPIIINNFVLAGFENGDLVSVAIDNGTLSWNSRIAVPTGRSEIERIIDIDAELFIDGGSVLVPSYQGFLSMIDITTGQTLWRVEESSITGASTGFGNIYISDDRGHVKAYRGGGTQEETVWVNEQLDLREISKPVSFNNYIAVGDFEGYLHLLSQVDGRFVGRIRVGRKGLRIIQSQGGILYAYGNGGNLVAYQIEAK</sequence>
<evidence type="ECO:0000313" key="7">
    <source>
        <dbReference type="EMBL" id="PCJ41143.1"/>
    </source>
</evidence>
<proteinExistence type="inferred from homology"/>
<dbReference type="InterPro" id="IPR017687">
    <property type="entry name" value="BamB"/>
</dbReference>
<dbReference type="Proteomes" id="UP000228987">
    <property type="component" value="Unassembled WGS sequence"/>
</dbReference>
<accession>A0A2A5CBJ6</accession>
<keyword evidence="1 4" id="KW-0732">Signal</keyword>
<dbReference type="GO" id="GO:0043165">
    <property type="term" value="P:Gram-negative-bacterium-type cell outer membrane assembly"/>
    <property type="evidence" value="ECO:0007669"/>
    <property type="project" value="UniProtKB-UniRule"/>
</dbReference>
<keyword evidence="4" id="KW-0564">Palmitate</keyword>
<evidence type="ECO:0000256" key="5">
    <source>
        <dbReference type="SAM" id="SignalP"/>
    </source>
</evidence>
<name>A0A2A5CBJ6_9GAMM</name>
<dbReference type="PANTHER" id="PTHR34512">
    <property type="entry name" value="CELL SURFACE PROTEIN"/>
    <property type="match status" value="1"/>
</dbReference>
<dbReference type="PANTHER" id="PTHR34512:SF30">
    <property type="entry name" value="OUTER MEMBRANE PROTEIN ASSEMBLY FACTOR BAMB"/>
    <property type="match status" value="1"/>
</dbReference>
<protein>
    <recommendedName>
        <fullName evidence="4">Outer membrane protein assembly factor BamB</fullName>
    </recommendedName>
</protein>
<evidence type="ECO:0000259" key="6">
    <source>
        <dbReference type="Pfam" id="PF13360"/>
    </source>
</evidence>
<reference evidence="8" key="1">
    <citation type="submission" date="2017-08" db="EMBL/GenBank/DDBJ databases">
        <title>A dynamic microbial community with high functional redundancy inhabits the cold, oxic subseafloor aquifer.</title>
        <authorList>
            <person name="Tully B.J."/>
            <person name="Wheat C.G."/>
            <person name="Glazer B.T."/>
            <person name="Huber J.A."/>
        </authorList>
    </citation>
    <scope>NUCLEOTIDE SEQUENCE [LARGE SCALE GENOMIC DNA]</scope>
</reference>
<dbReference type="GO" id="GO:0009279">
    <property type="term" value="C:cell outer membrane"/>
    <property type="evidence" value="ECO:0007669"/>
    <property type="project" value="UniProtKB-SubCell"/>
</dbReference>
<evidence type="ECO:0000256" key="2">
    <source>
        <dbReference type="ARBA" id="ARBA00023136"/>
    </source>
</evidence>
<dbReference type="GO" id="GO:0051205">
    <property type="term" value="P:protein insertion into membrane"/>
    <property type="evidence" value="ECO:0007669"/>
    <property type="project" value="UniProtKB-UniRule"/>
</dbReference>
<dbReference type="Gene3D" id="2.130.10.10">
    <property type="entry name" value="YVTN repeat-like/Quinoprotein amine dehydrogenase"/>
    <property type="match status" value="1"/>
</dbReference>
<keyword evidence="2 4" id="KW-0472">Membrane</keyword>
<keyword evidence="3 4" id="KW-0998">Cell outer membrane</keyword>
<dbReference type="InterPro" id="IPR002372">
    <property type="entry name" value="PQQ_rpt_dom"/>
</dbReference>
<evidence type="ECO:0000256" key="1">
    <source>
        <dbReference type="ARBA" id="ARBA00022729"/>
    </source>
</evidence>
<organism evidence="7 8">
    <name type="scientific">SAR86 cluster bacterium</name>
    <dbReference type="NCBI Taxonomy" id="2030880"/>
    <lineage>
        <taxon>Bacteria</taxon>
        <taxon>Pseudomonadati</taxon>
        <taxon>Pseudomonadota</taxon>
        <taxon>Gammaproteobacteria</taxon>
        <taxon>SAR86 cluster</taxon>
    </lineage>
</organism>
<dbReference type="InterPro" id="IPR015943">
    <property type="entry name" value="WD40/YVTN_repeat-like_dom_sf"/>
</dbReference>
<dbReference type="PROSITE" id="PS51257">
    <property type="entry name" value="PROKAR_LIPOPROTEIN"/>
    <property type="match status" value="1"/>
</dbReference>
<dbReference type="SMART" id="SM00564">
    <property type="entry name" value="PQQ"/>
    <property type="match status" value="6"/>
</dbReference>
<comment type="caution">
    <text evidence="7">The sequence shown here is derived from an EMBL/GenBank/DDBJ whole genome shotgun (WGS) entry which is preliminary data.</text>
</comment>
<comment type="subcellular location">
    <subcellularLocation>
        <location evidence="4">Cell outer membrane</location>
        <topology evidence="4">Lipid-anchor</topology>
    </subcellularLocation>
</comment>
<evidence type="ECO:0000256" key="3">
    <source>
        <dbReference type="ARBA" id="ARBA00023237"/>
    </source>
</evidence>
<comment type="subunit">
    <text evidence="4">Part of the Bam complex.</text>
</comment>
<evidence type="ECO:0000256" key="4">
    <source>
        <dbReference type="HAMAP-Rule" id="MF_00923"/>
    </source>
</evidence>
<feature type="chain" id="PRO_5013415163" description="Outer membrane protein assembly factor BamB" evidence="5">
    <location>
        <begin position="19"/>
        <end position="385"/>
    </location>
</feature>
<evidence type="ECO:0000313" key="8">
    <source>
        <dbReference type="Proteomes" id="UP000228987"/>
    </source>
</evidence>
<dbReference type="HAMAP" id="MF_00923">
    <property type="entry name" value="OM_assembly_BamB"/>
    <property type="match status" value="1"/>
</dbReference>
<dbReference type="AlphaFoldDB" id="A0A2A5CBJ6"/>